<dbReference type="Proteomes" id="UP000012073">
    <property type="component" value="Unassembled WGS sequence"/>
</dbReference>
<dbReference type="OMA" id="HCEAKRA"/>
<dbReference type="AlphaFoldDB" id="R7QHG3"/>
<dbReference type="SUPFAM" id="SSF54928">
    <property type="entry name" value="RNA-binding domain, RBD"/>
    <property type="match status" value="2"/>
</dbReference>
<dbReference type="InterPro" id="IPR000504">
    <property type="entry name" value="RRM_dom"/>
</dbReference>
<feature type="compositionally biased region" description="Basic and acidic residues" evidence="4">
    <location>
        <begin position="314"/>
        <end position="333"/>
    </location>
</feature>
<feature type="domain" description="RRM" evidence="5">
    <location>
        <begin position="241"/>
        <end position="322"/>
    </location>
</feature>
<dbReference type="KEGG" id="ccp:CHC_T00010055001"/>
<protein>
    <submittedName>
        <fullName evidence="6">Putative Heterogeneous nuclear ribonucleoprotein</fullName>
    </submittedName>
</protein>
<feature type="compositionally biased region" description="Gly residues" evidence="4">
    <location>
        <begin position="472"/>
        <end position="485"/>
    </location>
</feature>
<dbReference type="GO" id="GO:1990904">
    <property type="term" value="C:ribonucleoprotein complex"/>
    <property type="evidence" value="ECO:0007669"/>
    <property type="project" value="UniProtKB-KW"/>
</dbReference>
<dbReference type="FunFam" id="3.30.70.330:FF:000040">
    <property type="entry name" value="Heterogeneous nuclear ribonucleoprotein A2/B1"/>
    <property type="match status" value="1"/>
</dbReference>
<dbReference type="OrthoDB" id="1875751at2759"/>
<sequence length="521" mass="53916">MATLHPPTVDGPSPTAAAPEPRSADPPAPDQNWPSDSADPSAPAPTDNSEQVKGEDEILYGQSAQASQSNHIPQSQHSGDPSQPNPQQPSDPTALAAAALYQQQQQLHSQQSQPFSQQQQQHYMQHQDPSGQAPAPPNPNQGPAGPSSNSGAGSKIFVGGLSWETGEESLRRYFEQIGTVTDCVIMRDRHTGHPRGFGFVTFADDDAAGAAASRRHDLDGRQVEAKRAVPRNEGAHHTTKCKVFVGGLPSSCGPDEFRAYFSQFGEVVDAQVMIDHNTGNSRGFGFVTFGSEATVNSVVGPGKSNTDHEIMGKCVEVKRAEPKGAPNDRRNNRDNYSSGGGGGGMRASGGNAEGMSGSNANGGGTNAAAAAAAAYYSNYPASLAEQYGAYYNSPQWQQYYAAMGYNFNAYPQGYNPYQQYLQAYMNNAANAANGGSGGGTMPSGGSGDAAGTGGTGGGGTSGGTSGYDNNQGGAGRYGGGAGGDIAGNAPQNGHGSGGNNSGPGPGSRRSSRRDDRYHPYR</sequence>
<dbReference type="Gramene" id="CDF36906">
    <property type="protein sequence ID" value="CDF36906"/>
    <property type="gene ID" value="CHC_T00010055001"/>
</dbReference>
<dbReference type="InterPro" id="IPR035979">
    <property type="entry name" value="RBD_domain_sf"/>
</dbReference>
<feature type="compositionally biased region" description="Gly residues" evidence="4">
    <location>
        <begin position="435"/>
        <end position="465"/>
    </location>
</feature>
<evidence type="ECO:0000313" key="6">
    <source>
        <dbReference type="EMBL" id="CDF36906.1"/>
    </source>
</evidence>
<keyword evidence="7" id="KW-1185">Reference proteome</keyword>
<dbReference type="RefSeq" id="XP_005716725.1">
    <property type="nucleotide sequence ID" value="XM_005716668.1"/>
</dbReference>
<organism evidence="6 7">
    <name type="scientific">Chondrus crispus</name>
    <name type="common">Carrageen Irish moss</name>
    <name type="synonym">Polymorpha crispa</name>
    <dbReference type="NCBI Taxonomy" id="2769"/>
    <lineage>
        <taxon>Eukaryota</taxon>
        <taxon>Rhodophyta</taxon>
        <taxon>Florideophyceae</taxon>
        <taxon>Rhodymeniophycidae</taxon>
        <taxon>Gigartinales</taxon>
        <taxon>Gigartinaceae</taxon>
        <taxon>Chondrus</taxon>
    </lineage>
</organism>
<feature type="region of interest" description="Disordered" evidence="4">
    <location>
        <begin position="435"/>
        <end position="521"/>
    </location>
</feature>
<feature type="domain" description="RRM" evidence="5">
    <location>
        <begin position="154"/>
        <end position="230"/>
    </location>
</feature>
<dbReference type="GeneID" id="17324464"/>
<keyword evidence="2 3" id="KW-0694">RNA-binding</keyword>
<dbReference type="CDD" id="cd12330">
    <property type="entry name" value="RRM2_Hrp1p"/>
    <property type="match status" value="1"/>
</dbReference>
<accession>R7QHG3</accession>
<dbReference type="PANTHER" id="PTHR48032:SF6">
    <property type="entry name" value="RNA-BINDING (RRM_RBD_RNP MOTIFS) FAMILY PROTEIN"/>
    <property type="match status" value="1"/>
</dbReference>
<dbReference type="Gene3D" id="3.30.70.330">
    <property type="match status" value="2"/>
</dbReference>
<dbReference type="GO" id="GO:0006417">
    <property type="term" value="P:regulation of translation"/>
    <property type="evidence" value="ECO:0007669"/>
    <property type="project" value="TreeGrafter"/>
</dbReference>
<evidence type="ECO:0000256" key="4">
    <source>
        <dbReference type="SAM" id="MobiDB-lite"/>
    </source>
</evidence>
<dbReference type="EMBL" id="HG001807">
    <property type="protein sequence ID" value="CDF36906.1"/>
    <property type="molecule type" value="Genomic_DNA"/>
</dbReference>
<dbReference type="PANTHER" id="PTHR48032">
    <property type="entry name" value="RNA-BINDING PROTEIN MUSASHI HOMOLOG RBP6"/>
    <property type="match status" value="1"/>
</dbReference>
<feature type="region of interest" description="Disordered" evidence="4">
    <location>
        <begin position="1"/>
        <end position="155"/>
    </location>
</feature>
<evidence type="ECO:0000256" key="1">
    <source>
        <dbReference type="ARBA" id="ARBA00022737"/>
    </source>
</evidence>
<feature type="region of interest" description="Disordered" evidence="4">
    <location>
        <begin position="314"/>
        <end position="352"/>
    </location>
</feature>
<feature type="compositionally biased region" description="Polar residues" evidence="4">
    <location>
        <begin position="62"/>
        <end position="79"/>
    </location>
</feature>
<gene>
    <name evidence="6" type="ORF">CHC_T00010055001</name>
</gene>
<reference evidence="7" key="1">
    <citation type="journal article" date="2013" name="Proc. Natl. Acad. Sci. U.S.A.">
        <title>Genome structure and metabolic features in the red seaweed Chondrus crispus shed light on evolution of the Archaeplastida.</title>
        <authorList>
            <person name="Collen J."/>
            <person name="Porcel B."/>
            <person name="Carre W."/>
            <person name="Ball S.G."/>
            <person name="Chaparro C."/>
            <person name="Tonon T."/>
            <person name="Barbeyron T."/>
            <person name="Michel G."/>
            <person name="Noel B."/>
            <person name="Valentin K."/>
            <person name="Elias M."/>
            <person name="Artiguenave F."/>
            <person name="Arun A."/>
            <person name="Aury J.M."/>
            <person name="Barbosa-Neto J.F."/>
            <person name="Bothwell J.H."/>
            <person name="Bouget F.Y."/>
            <person name="Brillet L."/>
            <person name="Cabello-Hurtado F."/>
            <person name="Capella-Gutierrez S."/>
            <person name="Charrier B."/>
            <person name="Cladiere L."/>
            <person name="Cock J.M."/>
            <person name="Coelho S.M."/>
            <person name="Colleoni C."/>
            <person name="Czjzek M."/>
            <person name="Da Silva C."/>
            <person name="Delage L."/>
            <person name="Denoeud F."/>
            <person name="Deschamps P."/>
            <person name="Dittami S.M."/>
            <person name="Gabaldon T."/>
            <person name="Gachon C.M."/>
            <person name="Groisillier A."/>
            <person name="Herve C."/>
            <person name="Jabbari K."/>
            <person name="Katinka M."/>
            <person name="Kloareg B."/>
            <person name="Kowalczyk N."/>
            <person name="Labadie K."/>
            <person name="Leblanc C."/>
            <person name="Lopez P.J."/>
            <person name="McLachlan D.H."/>
            <person name="Meslet-Cladiere L."/>
            <person name="Moustafa A."/>
            <person name="Nehr Z."/>
            <person name="Nyvall Collen P."/>
            <person name="Panaud O."/>
            <person name="Partensky F."/>
            <person name="Poulain J."/>
            <person name="Rensing S.A."/>
            <person name="Rousvoal S."/>
            <person name="Samson G."/>
            <person name="Symeonidi A."/>
            <person name="Weissenbach J."/>
            <person name="Zambounis A."/>
            <person name="Wincker P."/>
            <person name="Boyen C."/>
        </authorList>
    </citation>
    <scope>NUCLEOTIDE SEQUENCE [LARGE SCALE GENOMIC DNA]</scope>
    <source>
        <strain evidence="7">cv. Stackhouse</strain>
    </source>
</reference>
<evidence type="ECO:0000256" key="2">
    <source>
        <dbReference type="ARBA" id="ARBA00022884"/>
    </source>
</evidence>
<evidence type="ECO:0000259" key="5">
    <source>
        <dbReference type="PROSITE" id="PS50102"/>
    </source>
</evidence>
<feature type="compositionally biased region" description="Gly residues" evidence="4">
    <location>
        <begin position="494"/>
        <end position="505"/>
    </location>
</feature>
<name>R7QHG3_CHOCR</name>
<feature type="compositionally biased region" description="Low complexity" evidence="4">
    <location>
        <begin position="34"/>
        <end position="47"/>
    </location>
</feature>
<evidence type="ECO:0000313" key="7">
    <source>
        <dbReference type="Proteomes" id="UP000012073"/>
    </source>
</evidence>
<feature type="compositionally biased region" description="Low complexity" evidence="4">
    <location>
        <begin position="141"/>
        <end position="154"/>
    </location>
</feature>
<dbReference type="Pfam" id="PF00076">
    <property type="entry name" value="RRM_1"/>
    <property type="match status" value="2"/>
</dbReference>
<evidence type="ECO:0000256" key="3">
    <source>
        <dbReference type="PROSITE-ProRule" id="PRU00176"/>
    </source>
</evidence>
<dbReference type="PROSITE" id="PS50102">
    <property type="entry name" value="RRM"/>
    <property type="match status" value="2"/>
</dbReference>
<keyword evidence="6" id="KW-0687">Ribonucleoprotein</keyword>
<feature type="compositionally biased region" description="Basic and acidic residues" evidence="4">
    <location>
        <begin position="512"/>
        <end position="521"/>
    </location>
</feature>
<dbReference type="GO" id="GO:0003729">
    <property type="term" value="F:mRNA binding"/>
    <property type="evidence" value="ECO:0007669"/>
    <property type="project" value="TreeGrafter"/>
</dbReference>
<proteinExistence type="predicted"/>
<dbReference type="STRING" id="2769.R7QHG3"/>
<feature type="compositionally biased region" description="Gly residues" evidence="4">
    <location>
        <begin position="338"/>
        <end position="347"/>
    </location>
</feature>
<dbReference type="SMART" id="SM00360">
    <property type="entry name" value="RRM"/>
    <property type="match status" value="2"/>
</dbReference>
<keyword evidence="1" id="KW-0677">Repeat</keyword>
<feature type="compositionally biased region" description="Low complexity" evidence="4">
    <location>
        <begin position="102"/>
        <end position="133"/>
    </location>
</feature>
<dbReference type="InterPro" id="IPR012677">
    <property type="entry name" value="Nucleotide-bd_a/b_plait_sf"/>
</dbReference>